<evidence type="ECO:0000313" key="4">
    <source>
        <dbReference type="EMBL" id="ODS00360.1"/>
    </source>
</evidence>
<accession>A0A1E3W3P8</accession>
<dbReference type="RefSeq" id="WP_069436588.1">
    <property type="nucleotide sequence ID" value="NZ_LPWG01000007.1"/>
</dbReference>
<dbReference type="PANTHER" id="PTHR43751">
    <property type="entry name" value="SULFATASE"/>
    <property type="match status" value="1"/>
</dbReference>
<proteinExistence type="predicted"/>
<dbReference type="OrthoDB" id="9795675at2"/>
<feature type="chain" id="PRO_5009138934" evidence="2">
    <location>
        <begin position="29"/>
        <end position="522"/>
    </location>
</feature>
<dbReference type="PANTHER" id="PTHR43751:SF2">
    <property type="entry name" value="SULFATASE N-TERMINAL DOMAIN-CONTAINING PROTEIN"/>
    <property type="match status" value="1"/>
</dbReference>
<evidence type="ECO:0000256" key="2">
    <source>
        <dbReference type="SAM" id="SignalP"/>
    </source>
</evidence>
<keyword evidence="2" id="KW-0732">Signal</keyword>
<keyword evidence="5" id="KW-1185">Reference proteome</keyword>
<evidence type="ECO:0000313" key="5">
    <source>
        <dbReference type="Proteomes" id="UP000094501"/>
    </source>
</evidence>
<dbReference type="AlphaFoldDB" id="A0A1E3W3P8"/>
<dbReference type="Proteomes" id="UP000094501">
    <property type="component" value="Unassembled WGS sequence"/>
</dbReference>
<comment type="caution">
    <text evidence="4">The sequence shown here is derived from an EMBL/GenBank/DDBJ whole genome shotgun (WGS) entry which is preliminary data.</text>
</comment>
<organism evidence="4 5">
    <name type="scientific">Methyloceanibacter methanicus</name>
    <dbReference type="NCBI Taxonomy" id="1774968"/>
    <lineage>
        <taxon>Bacteria</taxon>
        <taxon>Pseudomonadati</taxon>
        <taxon>Pseudomonadota</taxon>
        <taxon>Alphaproteobacteria</taxon>
        <taxon>Hyphomicrobiales</taxon>
        <taxon>Hyphomicrobiaceae</taxon>
        <taxon>Methyloceanibacter</taxon>
    </lineage>
</organism>
<gene>
    <name evidence="4" type="ORF">AUC68_00885</name>
</gene>
<dbReference type="SUPFAM" id="SSF53649">
    <property type="entry name" value="Alkaline phosphatase-like"/>
    <property type="match status" value="1"/>
</dbReference>
<dbReference type="Pfam" id="PF00884">
    <property type="entry name" value="Sulfatase"/>
    <property type="match status" value="1"/>
</dbReference>
<dbReference type="InterPro" id="IPR052701">
    <property type="entry name" value="GAG_Ulvan_Degrading_Sulfatases"/>
</dbReference>
<evidence type="ECO:0000259" key="3">
    <source>
        <dbReference type="Pfam" id="PF00884"/>
    </source>
</evidence>
<dbReference type="InterPro" id="IPR017850">
    <property type="entry name" value="Alkaline_phosphatase_core_sf"/>
</dbReference>
<sequence length="522" mass="58293">MSKLSPLKALAGLGLAAFAFVAAGQAAAQEAPKPNILILWGDDIGQFNISAYNQGMMGYRTPNIDRIAKEGALFTDWYGQQSCTAGRAASSRGNRPIRTGLTKVGLPGAPEGMKELDPTIATLLKAQGYATGQFGKNHLGDRDEMLPTNHGFEEFFGNLYHLNAEEEPENPDYPKDPAFKEKFGPRGVIRSSANEDGTQNIEDTGPLTKKRMETVDYEVTDAALEFMERTHKEGKPFFLWWNSTRMHIFTHLRDEAQGKTGYGVYADGMVEHDAHVGRLLDKLDELGIADNTIVMYSTDNGAETFTWPDGGTTMFRGEKNTNWEGGYRVPTVIRWPGVIKPGTIVNQPAAHEDMLPTLAAVAGDATAKDDLLKGRKIGERDYKVHLDGYDIGPALKGEGEWPRQEFIYWTDDGSVAALRYNDWKLTFLEQPEEGVRVWIHPFEELRSPLLTNLRMDPFERAFQENAMGFQRWYLEHMFAIAPAAAYVGNWLQSFREFPPRQKPGSFNLDRVMEAVTTKPGSP</sequence>
<protein>
    <submittedName>
        <fullName evidence="4">Arylsulfatase</fullName>
    </submittedName>
</protein>
<evidence type="ECO:0000256" key="1">
    <source>
        <dbReference type="SAM" id="MobiDB-lite"/>
    </source>
</evidence>
<dbReference type="CDD" id="cd16142">
    <property type="entry name" value="ARS_like"/>
    <property type="match status" value="1"/>
</dbReference>
<feature type="domain" description="Sulfatase N-terminal" evidence="3">
    <location>
        <begin position="34"/>
        <end position="363"/>
    </location>
</feature>
<feature type="signal peptide" evidence="2">
    <location>
        <begin position="1"/>
        <end position="28"/>
    </location>
</feature>
<dbReference type="InterPro" id="IPR000917">
    <property type="entry name" value="Sulfatase_N"/>
</dbReference>
<dbReference type="EMBL" id="LPWG01000007">
    <property type="protein sequence ID" value="ODS00360.1"/>
    <property type="molecule type" value="Genomic_DNA"/>
</dbReference>
<reference evidence="4 5" key="1">
    <citation type="journal article" date="2016" name="Environ. Microbiol.">
        <title>New Methyloceanibacter diversity from North Sea sediments includes methanotroph containing solely the soluble methane monooxygenase.</title>
        <authorList>
            <person name="Vekeman B."/>
            <person name="Kerckhof F.M."/>
            <person name="Cremers G."/>
            <person name="de Vos P."/>
            <person name="Vandamme P."/>
            <person name="Boon N."/>
            <person name="Op den Camp H.J."/>
            <person name="Heylen K."/>
        </authorList>
    </citation>
    <scope>NUCLEOTIDE SEQUENCE [LARGE SCALE GENOMIC DNA]</scope>
    <source>
        <strain evidence="4 5">R-67174</strain>
    </source>
</reference>
<dbReference type="Gene3D" id="3.30.1120.10">
    <property type="match status" value="1"/>
</dbReference>
<feature type="region of interest" description="Disordered" evidence="1">
    <location>
        <begin position="88"/>
        <end position="110"/>
    </location>
</feature>
<dbReference type="Gene3D" id="3.40.720.10">
    <property type="entry name" value="Alkaline Phosphatase, subunit A"/>
    <property type="match status" value="1"/>
</dbReference>
<dbReference type="STRING" id="1774968.AUC68_00885"/>
<name>A0A1E3W3P8_9HYPH</name>